<evidence type="ECO:0000313" key="4">
    <source>
        <dbReference type="Proteomes" id="UP000887043"/>
    </source>
</evidence>
<protein>
    <recommendedName>
        <fullName evidence="5">WG repeat-containing protein</fullName>
    </recommendedName>
</protein>
<dbReference type="GeneID" id="72478977"/>
<dbReference type="EMBL" id="NPJF01000009">
    <property type="protein sequence ID" value="OYP57187.1"/>
    <property type="molecule type" value="Genomic_DNA"/>
</dbReference>
<dbReference type="RefSeq" id="WP_039869803.1">
    <property type="nucleotide sequence ID" value="NZ_CAJOJX010000041.1"/>
</dbReference>
<evidence type="ECO:0000313" key="3">
    <source>
        <dbReference type="Proteomes" id="UP000216189"/>
    </source>
</evidence>
<comment type="caution">
    <text evidence="1">The sequence shown here is derived from an EMBL/GenBank/DDBJ whole genome shotgun (WGS) entry which is preliminary data.</text>
</comment>
<keyword evidence="3" id="KW-1185">Reference proteome</keyword>
<name>A0AA37HZK4_SEGBR</name>
<organism evidence="1 4">
    <name type="scientific">Segatella bryantii</name>
    <name type="common">Prevotella bryantii</name>
    <dbReference type="NCBI Taxonomy" id="77095"/>
    <lineage>
        <taxon>Bacteria</taxon>
        <taxon>Pseudomonadati</taxon>
        <taxon>Bacteroidota</taxon>
        <taxon>Bacteroidia</taxon>
        <taxon>Bacteroidales</taxon>
        <taxon>Prevotellaceae</taxon>
        <taxon>Segatella</taxon>
    </lineage>
</organism>
<reference evidence="2 3" key="1">
    <citation type="submission" date="2017-08" db="EMBL/GenBank/DDBJ databases">
        <title>Comparative genomics of non-oral Prevotella species.</title>
        <authorList>
            <person name="Accetto T."/>
            <person name="Nograsek B."/>
            <person name="Avgustin G."/>
        </authorList>
    </citation>
    <scope>NUCLEOTIDE SEQUENCE [LARGE SCALE GENOMIC DNA]</scope>
    <source>
        <strain evidence="2 3">TC1-1</strain>
    </source>
</reference>
<dbReference type="Proteomes" id="UP000887043">
    <property type="component" value="Unassembled WGS sequence"/>
</dbReference>
<proteinExistence type="predicted"/>
<dbReference type="EMBL" id="BPTR01000001">
    <property type="protein sequence ID" value="GJG28708.1"/>
    <property type="molecule type" value="Genomic_DNA"/>
</dbReference>
<evidence type="ECO:0000313" key="2">
    <source>
        <dbReference type="EMBL" id="OYP57187.1"/>
    </source>
</evidence>
<accession>A0AA37HZK4</accession>
<evidence type="ECO:0000313" key="1">
    <source>
        <dbReference type="EMBL" id="GJG28708.1"/>
    </source>
</evidence>
<gene>
    <name evidence="2" type="ORF">CIK91_01130</name>
    <name evidence="1" type="ORF">PRRU23_24080</name>
</gene>
<reference evidence="1" key="2">
    <citation type="submission" date="2021-08" db="EMBL/GenBank/DDBJ databases">
        <title>Prevotella lacticifex sp. nov., isolated from rumen of cow.</title>
        <authorList>
            <person name="Shinkai T."/>
            <person name="Ikeyama N."/>
            <person name="Kumagai M."/>
            <person name="Ohmori H."/>
            <person name="Sakamoto M."/>
            <person name="Ohkuma M."/>
            <person name="Mitsumori M."/>
        </authorList>
    </citation>
    <scope>NUCLEOTIDE SEQUENCE</scope>
    <source>
        <strain evidence="1">DSM 11371</strain>
    </source>
</reference>
<sequence>MENSDANLMIKMRRVGKFVIAYQFVERDGEKWKVKNIGYPLRYNRKGEIYNNDRLIGHFFDHKVADMRGNIIAYWSDNGQIRNASGTLLAVYRGGKVYLPEGVPEDEK</sequence>
<evidence type="ECO:0008006" key="5">
    <source>
        <dbReference type="Google" id="ProtNLM"/>
    </source>
</evidence>
<dbReference type="AlphaFoldDB" id="A0AA37HZK4"/>
<dbReference type="Proteomes" id="UP000216189">
    <property type="component" value="Unassembled WGS sequence"/>
</dbReference>